<accession>A0A2N5UWC8</accession>
<sequence>MVHNTRSTNPDIVSPDFTARVTPPRPRRPSFLNSILIPRPTVSPASSPDSAAFQYFIDNSNIDLPFIMLGIAEINPKKLRVYPSFLKTSIPPKALPSQRLLPFQANHPNVPLTL</sequence>
<gene>
    <name evidence="2" type="ORF">PCANC_13123</name>
</gene>
<reference evidence="2 3" key="1">
    <citation type="submission" date="2017-11" db="EMBL/GenBank/DDBJ databases">
        <title>De novo assembly and phasing of dikaryotic genomes from two isolates of Puccinia coronata f. sp. avenae, the causal agent of oat crown rust.</title>
        <authorList>
            <person name="Miller M.E."/>
            <person name="Zhang Y."/>
            <person name="Omidvar V."/>
            <person name="Sperschneider J."/>
            <person name="Schwessinger B."/>
            <person name="Raley C."/>
            <person name="Palmer J.M."/>
            <person name="Garnica D."/>
            <person name="Upadhyaya N."/>
            <person name="Rathjen J."/>
            <person name="Taylor J.M."/>
            <person name="Park R.F."/>
            <person name="Dodds P.N."/>
            <person name="Hirsch C.D."/>
            <person name="Kianian S.F."/>
            <person name="Figueroa M."/>
        </authorList>
    </citation>
    <scope>NUCLEOTIDE SEQUENCE [LARGE SCALE GENOMIC DNA]</scope>
    <source>
        <strain evidence="2">12NC29</strain>
    </source>
</reference>
<protein>
    <submittedName>
        <fullName evidence="2">Uncharacterized protein</fullName>
    </submittedName>
</protein>
<evidence type="ECO:0000256" key="1">
    <source>
        <dbReference type="SAM" id="MobiDB-lite"/>
    </source>
</evidence>
<dbReference type="Proteomes" id="UP000235388">
    <property type="component" value="Unassembled WGS sequence"/>
</dbReference>
<feature type="region of interest" description="Disordered" evidence="1">
    <location>
        <begin position="1"/>
        <end position="26"/>
    </location>
</feature>
<dbReference type="EMBL" id="PGCJ01000162">
    <property type="protein sequence ID" value="PLW42059.1"/>
    <property type="molecule type" value="Genomic_DNA"/>
</dbReference>
<proteinExistence type="predicted"/>
<comment type="caution">
    <text evidence="2">The sequence shown here is derived from an EMBL/GenBank/DDBJ whole genome shotgun (WGS) entry which is preliminary data.</text>
</comment>
<feature type="compositionally biased region" description="Polar residues" evidence="1">
    <location>
        <begin position="1"/>
        <end position="11"/>
    </location>
</feature>
<dbReference type="AlphaFoldDB" id="A0A2N5UWC8"/>
<evidence type="ECO:0000313" key="3">
    <source>
        <dbReference type="Proteomes" id="UP000235388"/>
    </source>
</evidence>
<name>A0A2N5UWC8_9BASI</name>
<organism evidence="2 3">
    <name type="scientific">Puccinia coronata f. sp. avenae</name>
    <dbReference type="NCBI Taxonomy" id="200324"/>
    <lineage>
        <taxon>Eukaryota</taxon>
        <taxon>Fungi</taxon>
        <taxon>Dikarya</taxon>
        <taxon>Basidiomycota</taxon>
        <taxon>Pucciniomycotina</taxon>
        <taxon>Pucciniomycetes</taxon>
        <taxon>Pucciniales</taxon>
        <taxon>Pucciniaceae</taxon>
        <taxon>Puccinia</taxon>
    </lineage>
</organism>
<evidence type="ECO:0000313" key="2">
    <source>
        <dbReference type="EMBL" id="PLW42059.1"/>
    </source>
</evidence>
<keyword evidence="3" id="KW-1185">Reference proteome</keyword>